<name>V4N3H8_EUTSA</name>
<feature type="chain" id="PRO_5004722802" evidence="1">
    <location>
        <begin position="27"/>
        <end position="90"/>
    </location>
</feature>
<proteinExistence type="predicted"/>
<reference evidence="2 3" key="1">
    <citation type="journal article" date="2013" name="Front. Plant Sci.">
        <title>The Reference Genome of the Halophytic Plant Eutrema salsugineum.</title>
        <authorList>
            <person name="Yang R."/>
            <person name="Jarvis D.E."/>
            <person name="Chen H."/>
            <person name="Beilstein M.A."/>
            <person name="Grimwood J."/>
            <person name="Jenkins J."/>
            <person name="Shu S."/>
            <person name="Prochnik S."/>
            <person name="Xin M."/>
            <person name="Ma C."/>
            <person name="Schmutz J."/>
            <person name="Wing R.A."/>
            <person name="Mitchell-Olds T."/>
            <person name="Schumaker K.S."/>
            <person name="Wang X."/>
        </authorList>
    </citation>
    <scope>NUCLEOTIDE SEQUENCE [LARGE SCALE GENOMIC DNA]</scope>
</reference>
<accession>V4N3H8</accession>
<keyword evidence="1" id="KW-0732">Signal</keyword>
<dbReference type="Gramene" id="ESQ39836">
    <property type="protein sequence ID" value="ESQ39836"/>
    <property type="gene ID" value="EUTSA_v10001205mg"/>
</dbReference>
<protein>
    <submittedName>
        <fullName evidence="2">Uncharacterized protein</fullName>
    </submittedName>
</protein>
<dbReference type="KEGG" id="eus:EUTSA_v10001205mg"/>
<dbReference type="AlphaFoldDB" id="V4N3H8"/>
<evidence type="ECO:0000256" key="1">
    <source>
        <dbReference type="SAM" id="SignalP"/>
    </source>
</evidence>
<gene>
    <name evidence="2" type="ORF">EUTSA_v10001205mg</name>
</gene>
<organism evidence="2 3">
    <name type="scientific">Eutrema salsugineum</name>
    <name type="common">Saltwater cress</name>
    <name type="synonym">Sisymbrium salsugineum</name>
    <dbReference type="NCBI Taxonomy" id="72664"/>
    <lineage>
        <taxon>Eukaryota</taxon>
        <taxon>Viridiplantae</taxon>
        <taxon>Streptophyta</taxon>
        <taxon>Embryophyta</taxon>
        <taxon>Tracheophyta</taxon>
        <taxon>Spermatophyta</taxon>
        <taxon>Magnoliopsida</taxon>
        <taxon>eudicotyledons</taxon>
        <taxon>Gunneridae</taxon>
        <taxon>Pentapetalae</taxon>
        <taxon>rosids</taxon>
        <taxon>malvids</taxon>
        <taxon>Brassicales</taxon>
        <taxon>Brassicaceae</taxon>
        <taxon>Eutremeae</taxon>
        <taxon>Eutrema</taxon>
    </lineage>
</organism>
<feature type="signal peptide" evidence="1">
    <location>
        <begin position="1"/>
        <end position="26"/>
    </location>
</feature>
<dbReference type="OMA" id="ICQIICA"/>
<sequence length="90" mass="10101">MNSNKTTFFLVLLLLVSAFCITMTESKCHNNRDCKYVKQPCPVPLACLFGSCICPWKNQSKFSTCQIICAHSKEKFITIHDSSTCVCGDK</sequence>
<evidence type="ECO:0000313" key="3">
    <source>
        <dbReference type="Proteomes" id="UP000030689"/>
    </source>
</evidence>
<dbReference type="EMBL" id="KI517465">
    <property type="protein sequence ID" value="ESQ39836.1"/>
    <property type="molecule type" value="Genomic_DNA"/>
</dbReference>
<dbReference type="OrthoDB" id="1049550at2759"/>
<keyword evidence="3" id="KW-1185">Reference proteome</keyword>
<evidence type="ECO:0000313" key="2">
    <source>
        <dbReference type="EMBL" id="ESQ39836.1"/>
    </source>
</evidence>
<dbReference type="Proteomes" id="UP000030689">
    <property type="component" value="Unassembled WGS sequence"/>
</dbReference>